<dbReference type="EMBL" id="UARG01000017">
    <property type="protein sequence ID" value="SQA78605.1"/>
    <property type="molecule type" value="Genomic_DNA"/>
</dbReference>
<sequence length="427" mass="47459">MKKKNPITWVPTTYFAMGLPFVMLSLVFPIIFKGLGIPDDQNAFWTSLLILPWSLKPIISVIMELYGTKKQYIVITELVSAALFGCIVFSLPLPNFFTVCLALLGVIALSGSTHDIAGDGMYMEQLDTATQSVYSGWQGAFYNLAKVLANGGLIFLAGWLVKAKGMSVIASWQLILSICATILGLVGLYHLYALPKDTKPQQAGDFNVKMKELWGIFVAFFRKKYIFYYLFFIFLYRFAEGLAMKIAPLFLIAKTDKGGLGLTEQEYGLVYGTAGVIAFIVGSISAGYFVSRVGLRKALFTLACAFNIPFVVYLLFAYFLPSHLPTIALGIVGEYFGYGFGFVGLTLFMMQQIAPGKYQMAHYAFANSLMNLGVMVPGMISGFLSKYLGYQHFFLLVMICTIPALLITWKVPFTYDSKQHKIDEKAH</sequence>
<feature type="transmembrane region" description="Helical" evidence="6">
    <location>
        <begin position="72"/>
        <end position="90"/>
    </location>
</feature>
<protein>
    <submittedName>
        <fullName evidence="8">Muropeptide transporter</fullName>
    </submittedName>
</protein>
<dbReference type="GO" id="GO:0022857">
    <property type="term" value="F:transmembrane transporter activity"/>
    <property type="evidence" value="ECO:0007669"/>
    <property type="project" value="InterPro"/>
</dbReference>
<feature type="transmembrane region" description="Helical" evidence="6">
    <location>
        <begin position="326"/>
        <end position="348"/>
    </location>
</feature>
<evidence type="ECO:0000256" key="4">
    <source>
        <dbReference type="ARBA" id="ARBA00022989"/>
    </source>
</evidence>
<evidence type="ECO:0000256" key="2">
    <source>
        <dbReference type="ARBA" id="ARBA00022448"/>
    </source>
</evidence>
<name>A0A2X2RW66_CAPOC</name>
<dbReference type="InterPro" id="IPR036259">
    <property type="entry name" value="MFS_trans_sf"/>
</dbReference>
<dbReference type="PANTHER" id="PTHR12778">
    <property type="entry name" value="SOLUTE CARRIER FAMILY 33 ACETYL-COA TRANSPORTER -RELATED"/>
    <property type="match status" value="1"/>
</dbReference>
<dbReference type="Proteomes" id="UP000249891">
    <property type="component" value="Unassembled WGS sequence"/>
</dbReference>
<evidence type="ECO:0000313" key="9">
    <source>
        <dbReference type="Proteomes" id="UP000249891"/>
    </source>
</evidence>
<dbReference type="InterPro" id="IPR020846">
    <property type="entry name" value="MFS_dom"/>
</dbReference>
<dbReference type="PROSITE" id="PS50850">
    <property type="entry name" value="MFS"/>
    <property type="match status" value="1"/>
</dbReference>
<dbReference type="Pfam" id="PF07690">
    <property type="entry name" value="MFS_1"/>
    <property type="match status" value="1"/>
</dbReference>
<dbReference type="Gene3D" id="1.20.1250.20">
    <property type="entry name" value="MFS general substrate transporter like domains"/>
    <property type="match status" value="1"/>
</dbReference>
<keyword evidence="3 6" id="KW-0812">Transmembrane</keyword>
<comment type="subcellular location">
    <subcellularLocation>
        <location evidence="1">Membrane</location>
        <topology evidence="1">Multi-pass membrane protein</topology>
    </subcellularLocation>
</comment>
<feature type="transmembrane region" description="Helical" evidence="6">
    <location>
        <begin position="12"/>
        <end position="32"/>
    </location>
</feature>
<feature type="transmembrane region" description="Helical" evidence="6">
    <location>
        <begin position="267"/>
        <end position="291"/>
    </location>
</feature>
<evidence type="ECO:0000313" key="8">
    <source>
        <dbReference type="EMBL" id="SQA78605.1"/>
    </source>
</evidence>
<dbReference type="RefSeq" id="WP_128091689.1">
    <property type="nucleotide sequence ID" value="NZ_UARG01000017.1"/>
</dbReference>
<organism evidence="8 9">
    <name type="scientific">Capnocytophaga ochracea</name>
    <dbReference type="NCBI Taxonomy" id="1018"/>
    <lineage>
        <taxon>Bacteria</taxon>
        <taxon>Pseudomonadati</taxon>
        <taxon>Bacteroidota</taxon>
        <taxon>Flavobacteriia</taxon>
        <taxon>Flavobacteriales</taxon>
        <taxon>Flavobacteriaceae</taxon>
        <taxon>Capnocytophaga</taxon>
    </lineage>
</organism>
<gene>
    <name evidence="8" type="primary">ampG</name>
    <name evidence="8" type="ORF">NCTC11546_01845</name>
</gene>
<dbReference type="PANTHER" id="PTHR12778:SF10">
    <property type="entry name" value="MAJOR FACILITATOR SUPERFAMILY DOMAIN-CONTAINING PROTEIN 3"/>
    <property type="match status" value="1"/>
</dbReference>
<feature type="transmembrane region" description="Helical" evidence="6">
    <location>
        <begin position="44"/>
        <end position="65"/>
    </location>
</feature>
<evidence type="ECO:0000259" key="7">
    <source>
        <dbReference type="PROSITE" id="PS50850"/>
    </source>
</evidence>
<proteinExistence type="predicted"/>
<feature type="transmembrane region" description="Helical" evidence="6">
    <location>
        <begin position="298"/>
        <end position="320"/>
    </location>
</feature>
<feature type="transmembrane region" description="Helical" evidence="6">
    <location>
        <begin position="139"/>
        <end position="160"/>
    </location>
</feature>
<evidence type="ECO:0000256" key="5">
    <source>
        <dbReference type="ARBA" id="ARBA00023136"/>
    </source>
</evidence>
<keyword evidence="2" id="KW-0813">Transport</keyword>
<evidence type="ECO:0000256" key="6">
    <source>
        <dbReference type="SAM" id="Phobius"/>
    </source>
</evidence>
<feature type="transmembrane region" description="Helical" evidence="6">
    <location>
        <begin position="96"/>
        <end position="118"/>
    </location>
</feature>
<dbReference type="GO" id="GO:0016020">
    <property type="term" value="C:membrane"/>
    <property type="evidence" value="ECO:0007669"/>
    <property type="project" value="UniProtKB-SubCell"/>
</dbReference>
<dbReference type="InterPro" id="IPR011701">
    <property type="entry name" value="MFS"/>
</dbReference>
<dbReference type="AlphaFoldDB" id="A0A2X2RW66"/>
<dbReference type="InterPro" id="IPR004752">
    <property type="entry name" value="AmpG_permease/AT-1"/>
</dbReference>
<keyword evidence="4 6" id="KW-1133">Transmembrane helix</keyword>
<evidence type="ECO:0000256" key="1">
    <source>
        <dbReference type="ARBA" id="ARBA00004141"/>
    </source>
</evidence>
<evidence type="ECO:0000256" key="3">
    <source>
        <dbReference type="ARBA" id="ARBA00022692"/>
    </source>
</evidence>
<feature type="domain" description="Major facilitator superfamily (MFS) profile" evidence="7">
    <location>
        <begin position="229"/>
        <end position="427"/>
    </location>
</feature>
<feature type="transmembrane region" description="Helical" evidence="6">
    <location>
        <begin position="360"/>
        <end position="384"/>
    </location>
</feature>
<reference evidence="8 9" key="1">
    <citation type="submission" date="2018-06" db="EMBL/GenBank/DDBJ databases">
        <authorList>
            <consortium name="Pathogen Informatics"/>
            <person name="Doyle S."/>
        </authorList>
    </citation>
    <scope>NUCLEOTIDE SEQUENCE [LARGE SCALE GENOMIC DNA]</scope>
    <source>
        <strain evidence="8 9">NCTC11546</strain>
    </source>
</reference>
<feature type="transmembrane region" description="Helical" evidence="6">
    <location>
        <begin position="390"/>
        <end position="409"/>
    </location>
</feature>
<feature type="transmembrane region" description="Helical" evidence="6">
    <location>
        <begin position="172"/>
        <end position="192"/>
    </location>
</feature>
<keyword evidence="5 6" id="KW-0472">Membrane</keyword>
<dbReference type="SUPFAM" id="SSF103473">
    <property type="entry name" value="MFS general substrate transporter"/>
    <property type="match status" value="1"/>
</dbReference>
<accession>A0A2X2RW66</accession>